<keyword evidence="15" id="KW-1185">Reference proteome</keyword>
<feature type="binding site" evidence="8">
    <location>
        <position position="375"/>
    </location>
    <ligand>
        <name>Mg(2+)</name>
        <dbReference type="ChEBI" id="CHEBI:18420"/>
        <label>1</label>
    </ligand>
</feature>
<keyword evidence="3" id="KW-0378">Hydrolase</keyword>
<dbReference type="InterPro" id="IPR004808">
    <property type="entry name" value="AP_endonuc_1"/>
</dbReference>
<keyword evidence="1 8" id="KW-0479">Metal-binding</keyword>
<sequence length="625" mass="69978">MGLTVAQTGKLVFWSLFWGFIVVAVTVSTFYWIITNRFFVNKHNRVPHTDILSDSSDSLWLPEVEWGYAFDVHLNAFFPALLITGYLQLPFVYFAMGNTFVSRLLGNTFWLAGGLYYNYITFLGYSGVAIYCRDPIRPISATEGFVQTLAFVAPNLDDPSGFLCSQVETCHSELKQLDSEGRLVAVVLPPDCLQISSNSHDSPAKPVCILSIYVPRIVESEAKRVEFRLLFERALTWISCFLSKTHHVIICGDLNVCHTIRDHCELEQLDTRSTLIMTARQWINELLVAEQRDPTISLNHQPKPGKFVDIFRHVHPNRASAYTCWSTRTGARATNYGVRIDYILIDRDLLAYFDRDTTTVALRSDLLVDQLGSDHCPVWTEVPLSLSAQATWTHPWPALCSRYWPQCQHKQTSLSTFVSRDIRQSVTYSHNFDSKTQLVAGEVSVNQIRNFGESSSSKNTSSTSGKRPASGSLLAGMNKSGEKSKLKQAKLFIVASQTAHGNSNGNVSQTDSNGSSQSSEPASSSAEARSSSQNSATPLQNEVKQTSQAVHAWRRLLAGPKKPPLCRGHSEPCVLRTVKQEFTASGARRGKRFWVCARPQGARGNPDARCETFIWDEQYQDRLVR</sequence>
<dbReference type="SUPFAM" id="SSF56219">
    <property type="entry name" value="DNase I-like"/>
    <property type="match status" value="1"/>
</dbReference>
<feature type="active site" evidence="7">
    <location>
        <position position="213"/>
    </location>
</feature>
<dbReference type="AlphaFoldDB" id="A0A8E0RV48"/>
<dbReference type="PROSITE" id="PS51999">
    <property type="entry name" value="ZF_GRF"/>
    <property type="match status" value="1"/>
</dbReference>
<feature type="transmembrane region" description="Helical" evidence="12">
    <location>
        <begin position="12"/>
        <end position="34"/>
    </location>
</feature>
<feature type="binding site" evidence="8">
    <location>
        <position position="255"/>
    </location>
    <ligand>
        <name>Mg(2+)</name>
        <dbReference type="ChEBI" id="CHEBI:18420"/>
        <label>1</label>
    </ligand>
</feature>
<feature type="domain" description="GRF-type" evidence="13">
    <location>
        <begin position="566"/>
        <end position="619"/>
    </location>
</feature>
<gene>
    <name evidence="14" type="ORF">FBUS_09831</name>
</gene>
<feature type="site" description="Transition state stabilizer" evidence="9">
    <location>
        <position position="255"/>
    </location>
</feature>
<feature type="site" description="Important for catalytic activity" evidence="9">
    <location>
        <position position="341"/>
    </location>
</feature>
<protein>
    <submittedName>
        <fullName evidence="14">Protein unc-50 protein</fullName>
    </submittedName>
</protein>
<comment type="cofactor">
    <cofactor evidence="8">
        <name>Mg(2+)</name>
        <dbReference type="ChEBI" id="CHEBI:18420"/>
    </cofactor>
    <cofactor evidence="8">
        <name>Mn(2+)</name>
        <dbReference type="ChEBI" id="CHEBI:29035"/>
    </cofactor>
    <text evidence="8">Probably binds two magnesium or manganese ions per subunit.</text>
</comment>
<proteinExistence type="predicted"/>
<evidence type="ECO:0000256" key="3">
    <source>
        <dbReference type="ARBA" id="ARBA00022801"/>
    </source>
</evidence>
<keyword evidence="12" id="KW-1133">Transmembrane helix</keyword>
<dbReference type="EMBL" id="LUCM01008176">
    <property type="protein sequence ID" value="KAA0188822.1"/>
    <property type="molecule type" value="Genomic_DNA"/>
</dbReference>
<feature type="transmembrane region" description="Helical" evidence="12">
    <location>
        <begin position="108"/>
        <end position="131"/>
    </location>
</feature>
<evidence type="ECO:0000313" key="14">
    <source>
        <dbReference type="EMBL" id="KAA0188822.1"/>
    </source>
</evidence>
<comment type="caution">
    <text evidence="14">The sequence shown here is derived from an EMBL/GenBank/DDBJ whole genome shotgun (WGS) entry which is preliminary data.</text>
</comment>
<dbReference type="Gene3D" id="3.60.10.10">
    <property type="entry name" value="Endonuclease/exonuclease/phosphatase"/>
    <property type="match status" value="1"/>
</dbReference>
<dbReference type="InterPro" id="IPR007881">
    <property type="entry name" value="UNC-50"/>
</dbReference>
<feature type="transmembrane region" description="Helical" evidence="12">
    <location>
        <begin position="76"/>
        <end position="96"/>
    </location>
</feature>
<dbReference type="InterPro" id="IPR036691">
    <property type="entry name" value="Endo/exonu/phosph_ase_sf"/>
</dbReference>
<keyword evidence="8" id="KW-0464">Manganese</keyword>
<feature type="compositionally biased region" description="Low complexity" evidence="11">
    <location>
        <begin position="508"/>
        <end position="536"/>
    </location>
</feature>
<dbReference type="GO" id="GO:0005634">
    <property type="term" value="C:nucleus"/>
    <property type="evidence" value="ECO:0007669"/>
    <property type="project" value="TreeGrafter"/>
</dbReference>
<dbReference type="Proteomes" id="UP000728185">
    <property type="component" value="Unassembled WGS sequence"/>
</dbReference>
<evidence type="ECO:0000256" key="9">
    <source>
        <dbReference type="PIRSR" id="PIRSR604808-3"/>
    </source>
</evidence>
<dbReference type="InterPro" id="IPR010666">
    <property type="entry name" value="Znf_GRF"/>
</dbReference>
<feature type="binding site" evidence="8">
    <location>
        <position position="253"/>
    </location>
    <ligand>
        <name>Mg(2+)</name>
        <dbReference type="ChEBI" id="CHEBI:18420"/>
        <label>1</label>
    </ligand>
</feature>
<keyword evidence="5 8" id="KW-0460">Magnesium</keyword>
<organism evidence="14 15">
    <name type="scientific">Fasciolopsis buskii</name>
    <dbReference type="NCBI Taxonomy" id="27845"/>
    <lineage>
        <taxon>Eukaryota</taxon>
        <taxon>Metazoa</taxon>
        <taxon>Spiralia</taxon>
        <taxon>Lophotrochozoa</taxon>
        <taxon>Platyhelminthes</taxon>
        <taxon>Trematoda</taxon>
        <taxon>Digenea</taxon>
        <taxon>Plagiorchiida</taxon>
        <taxon>Echinostomata</taxon>
        <taxon>Echinostomatoidea</taxon>
        <taxon>Fasciolidae</taxon>
        <taxon>Fasciolopsis</taxon>
    </lineage>
</organism>
<keyword evidence="12" id="KW-0472">Membrane</keyword>
<dbReference type="GO" id="GO:0006284">
    <property type="term" value="P:base-excision repair"/>
    <property type="evidence" value="ECO:0007669"/>
    <property type="project" value="TreeGrafter"/>
</dbReference>
<evidence type="ECO:0000256" key="10">
    <source>
        <dbReference type="PROSITE-ProRule" id="PRU01343"/>
    </source>
</evidence>
<evidence type="ECO:0000256" key="7">
    <source>
        <dbReference type="PIRSR" id="PIRSR604808-1"/>
    </source>
</evidence>
<keyword evidence="12" id="KW-0812">Transmembrane</keyword>
<feature type="binding site" evidence="8">
    <location>
        <position position="374"/>
    </location>
    <ligand>
        <name>Mg(2+)</name>
        <dbReference type="ChEBI" id="CHEBI:18420"/>
        <label>1</label>
    </ligand>
</feature>
<dbReference type="GO" id="GO:0008270">
    <property type="term" value="F:zinc ion binding"/>
    <property type="evidence" value="ECO:0007669"/>
    <property type="project" value="UniProtKB-KW"/>
</dbReference>
<evidence type="ECO:0000256" key="4">
    <source>
        <dbReference type="ARBA" id="ARBA00022833"/>
    </source>
</evidence>
<evidence type="ECO:0000256" key="5">
    <source>
        <dbReference type="ARBA" id="ARBA00022842"/>
    </source>
</evidence>
<dbReference type="PANTHER" id="PTHR22748">
    <property type="entry name" value="AP ENDONUCLEASE"/>
    <property type="match status" value="1"/>
</dbReference>
<dbReference type="OrthoDB" id="391817at2759"/>
<feature type="compositionally biased region" description="Polar residues" evidence="11">
    <location>
        <begin position="537"/>
        <end position="548"/>
    </location>
</feature>
<evidence type="ECO:0000313" key="15">
    <source>
        <dbReference type="Proteomes" id="UP000728185"/>
    </source>
</evidence>
<feature type="active site" description="Proton acceptor" evidence="7">
    <location>
        <position position="375"/>
    </location>
</feature>
<reference evidence="14" key="1">
    <citation type="submission" date="2019-05" db="EMBL/GenBank/DDBJ databases">
        <title>Annotation for the trematode Fasciolopsis buski.</title>
        <authorList>
            <person name="Choi Y.-J."/>
        </authorList>
    </citation>
    <scope>NUCLEOTIDE SEQUENCE</scope>
    <source>
        <strain evidence="14">HT</strain>
        <tissue evidence="14">Whole worm</tissue>
    </source>
</reference>
<keyword evidence="6" id="KW-0539">Nucleus</keyword>
<dbReference type="GO" id="GO:0008081">
    <property type="term" value="F:phosphoric diester hydrolase activity"/>
    <property type="evidence" value="ECO:0007669"/>
    <property type="project" value="TreeGrafter"/>
</dbReference>
<evidence type="ECO:0000256" key="2">
    <source>
        <dbReference type="ARBA" id="ARBA00022771"/>
    </source>
</evidence>
<evidence type="ECO:0000256" key="11">
    <source>
        <dbReference type="SAM" id="MobiDB-lite"/>
    </source>
</evidence>
<dbReference type="Pfam" id="PF05216">
    <property type="entry name" value="UNC-50"/>
    <property type="match status" value="1"/>
</dbReference>
<evidence type="ECO:0000256" key="6">
    <source>
        <dbReference type="ARBA" id="ARBA00023242"/>
    </source>
</evidence>
<dbReference type="GO" id="GO:0003906">
    <property type="term" value="F:DNA-(apurinic or apyrimidinic site) endonuclease activity"/>
    <property type="evidence" value="ECO:0007669"/>
    <property type="project" value="TreeGrafter"/>
</dbReference>
<feature type="active site" description="Proton donor/acceptor" evidence="7">
    <location>
        <position position="253"/>
    </location>
</feature>
<evidence type="ECO:0000256" key="8">
    <source>
        <dbReference type="PIRSR" id="PIRSR604808-2"/>
    </source>
</evidence>
<name>A0A8E0RV48_9TREM</name>
<feature type="region of interest" description="Disordered" evidence="11">
    <location>
        <begin position="500"/>
        <end position="548"/>
    </location>
</feature>
<dbReference type="PANTHER" id="PTHR22748:SF4">
    <property type="entry name" value="DNA-(APURINIC OR APYRIMIDINIC SITE) ENDONUCLEASE 2"/>
    <property type="match status" value="1"/>
</dbReference>
<dbReference type="PROSITE" id="PS51435">
    <property type="entry name" value="AP_NUCLEASE_F1_4"/>
    <property type="match status" value="1"/>
</dbReference>
<feature type="compositionally biased region" description="Low complexity" evidence="11">
    <location>
        <begin position="454"/>
        <end position="464"/>
    </location>
</feature>
<keyword evidence="2 10" id="KW-0863">Zinc-finger</keyword>
<accession>A0A8E0RV48</accession>
<feature type="site" description="Interaction with DNA substrate" evidence="9">
    <location>
        <position position="375"/>
    </location>
</feature>
<evidence type="ECO:0000256" key="1">
    <source>
        <dbReference type="ARBA" id="ARBA00022723"/>
    </source>
</evidence>
<feature type="region of interest" description="Disordered" evidence="11">
    <location>
        <begin position="451"/>
        <end position="477"/>
    </location>
</feature>
<evidence type="ECO:0000259" key="13">
    <source>
        <dbReference type="PROSITE" id="PS51999"/>
    </source>
</evidence>
<dbReference type="GO" id="GO:0008311">
    <property type="term" value="F:double-stranded DNA 3'-5' DNA exonuclease activity"/>
    <property type="evidence" value="ECO:0007669"/>
    <property type="project" value="UniProtKB-EC"/>
</dbReference>
<evidence type="ECO:0000256" key="12">
    <source>
        <dbReference type="SAM" id="Phobius"/>
    </source>
</evidence>
<keyword evidence="4" id="KW-0862">Zinc</keyword>